<dbReference type="AlphaFoldDB" id="A0A3M2LRH9"/>
<comment type="caution">
    <text evidence="2">The sequence shown here is derived from an EMBL/GenBank/DDBJ whole genome shotgun (WGS) entry which is preliminary data.</text>
</comment>
<keyword evidence="3" id="KW-1185">Reference proteome</keyword>
<evidence type="ECO:0000313" key="3">
    <source>
        <dbReference type="Proteomes" id="UP000282674"/>
    </source>
</evidence>
<proteinExistence type="predicted"/>
<reference evidence="2 3" key="1">
    <citation type="submission" date="2018-10" db="EMBL/GenBank/DDBJ databases">
        <title>Isolation from soil.</title>
        <authorList>
            <person name="Hu J."/>
        </authorList>
    </citation>
    <scope>NUCLEOTIDE SEQUENCE [LARGE SCALE GENOMIC DNA]</scope>
    <source>
        <strain evidence="2 3">NEAU-Ht49</strain>
    </source>
</reference>
<evidence type="ECO:0000256" key="1">
    <source>
        <dbReference type="SAM" id="MobiDB-lite"/>
    </source>
</evidence>
<accession>A0A3M2LRH9</accession>
<sequence>MASWDADALVGLRAADFRGDGAAAFGVLRNRPLGPVLQLAGDLLADAVREGRAEAAPLARACLDALKARDAAGDALLAATLQEALNGHPHGDGHRHGDGHPQDDARPVPVDLGALAYALADGDPITILDLHTGDLLAEDEATAMDGTGHLVALYRDTASAHHDMHAFADSEPNTPAPMQTVRAYTDALAGTKLESAWDLFREERQRGRARQWLADHGLRPVPRRFL</sequence>
<dbReference type="EMBL" id="RFFG01000059">
    <property type="protein sequence ID" value="RMI40054.1"/>
    <property type="molecule type" value="Genomic_DNA"/>
</dbReference>
<evidence type="ECO:0000313" key="2">
    <source>
        <dbReference type="EMBL" id="RMI40054.1"/>
    </source>
</evidence>
<dbReference type="Proteomes" id="UP000282674">
    <property type="component" value="Unassembled WGS sequence"/>
</dbReference>
<name>A0A3M2LRH9_9ACTN</name>
<gene>
    <name evidence="2" type="ORF">EBO15_27850</name>
</gene>
<feature type="region of interest" description="Disordered" evidence="1">
    <location>
        <begin position="85"/>
        <end position="106"/>
    </location>
</feature>
<organism evidence="2 3">
    <name type="scientific">Actinomadura harenae</name>
    <dbReference type="NCBI Taxonomy" id="2483351"/>
    <lineage>
        <taxon>Bacteria</taxon>
        <taxon>Bacillati</taxon>
        <taxon>Actinomycetota</taxon>
        <taxon>Actinomycetes</taxon>
        <taxon>Streptosporangiales</taxon>
        <taxon>Thermomonosporaceae</taxon>
        <taxon>Actinomadura</taxon>
    </lineage>
</organism>
<protein>
    <submittedName>
        <fullName evidence="2">Uncharacterized protein</fullName>
    </submittedName>
</protein>
<feature type="compositionally biased region" description="Basic and acidic residues" evidence="1">
    <location>
        <begin position="89"/>
        <end position="106"/>
    </location>
</feature>